<dbReference type="NCBIfam" id="TIGR00254">
    <property type="entry name" value="GGDEF"/>
    <property type="match status" value="1"/>
</dbReference>
<dbReference type="OrthoDB" id="9807794at2"/>
<feature type="transmembrane region" description="Helical" evidence="1">
    <location>
        <begin position="89"/>
        <end position="109"/>
    </location>
</feature>
<keyword evidence="1" id="KW-0472">Membrane</keyword>
<dbReference type="SUPFAM" id="SSF55073">
    <property type="entry name" value="Nucleotide cyclase"/>
    <property type="match status" value="1"/>
</dbReference>
<dbReference type="PROSITE" id="PS50887">
    <property type="entry name" value="GGDEF"/>
    <property type="match status" value="1"/>
</dbReference>
<dbReference type="InterPro" id="IPR000160">
    <property type="entry name" value="GGDEF_dom"/>
</dbReference>
<feature type="domain" description="GGDEF" evidence="2">
    <location>
        <begin position="147"/>
        <end position="276"/>
    </location>
</feature>
<dbReference type="GO" id="GO:0052621">
    <property type="term" value="F:diguanylate cyclase activity"/>
    <property type="evidence" value="ECO:0007669"/>
    <property type="project" value="TreeGrafter"/>
</dbReference>
<evidence type="ECO:0000259" key="2">
    <source>
        <dbReference type="PROSITE" id="PS50887"/>
    </source>
</evidence>
<keyword evidence="1" id="KW-0812">Transmembrane</keyword>
<dbReference type="Pfam" id="PF00990">
    <property type="entry name" value="GGDEF"/>
    <property type="match status" value="1"/>
</dbReference>
<name>A0A3P7RZQ4_9FIRM</name>
<dbReference type="KEGG" id="cbar:PATL70BA_2117"/>
<reference evidence="3 4" key="1">
    <citation type="submission" date="2018-09" db="EMBL/GenBank/DDBJ databases">
        <authorList>
            <person name="Postec A."/>
        </authorList>
    </citation>
    <scope>NUCLEOTIDE SEQUENCE [LARGE SCALE GENOMIC DNA]</scope>
    <source>
        <strain evidence="3">70B-A</strain>
    </source>
</reference>
<evidence type="ECO:0000256" key="1">
    <source>
        <dbReference type="SAM" id="Phobius"/>
    </source>
</evidence>
<proteinExistence type="predicted"/>
<dbReference type="InterPro" id="IPR050469">
    <property type="entry name" value="Diguanylate_Cyclase"/>
</dbReference>
<evidence type="ECO:0000313" key="4">
    <source>
        <dbReference type="Proteomes" id="UP000279029"/>
    </source>
</evidence>
<accession>A0A3P7RZQ4</accession>
<dbReference type="InterPro" id="IPR029787">
    <property type="entry name" value="Nucleotide_cyclase"/>
</dbReference>
<dbReference type="EMBL" id="LR130778">
    <property type="protein sequence ID" value="VDN48002.1"/>
    <property type="molecule type" value="Genomic_DNA"/>
</dbReference>
<dbReference type="CDD" id="cd01949">
    <property type="entry name" value="GGDEF"/>
    <property type="match status" value="1"/>
</dbReference>
<evidence type="ECO:0000313" key="3">
    <source>
        <dbReference type="EMBL" id="VDN48002.1"/>
    </source>
</evidence>
<dbReference type="PANTHER" id="PTHR45138">
    <property type="entry name" value="REGULATORY COMPONENTS OF SENSORY TRANSDUCTION SYSTEM"/>
    <property type="match status" value="1"/>
</dbReference>
<dbReference type="Gene3D" id="3.30.70.270">
    <property type="match status" value="1"/>
</dbReference>
<dbReference type="InterPro" id="IPR043128">
    <property type="entry name" value="Rev_trsase/Diguanyl_cyclase"/>
</dbReference>
<dbReference type="Proteomes" id="UP000279029">
    <property type="component" value="Chromosome"/>
</dbReference>
<keyword evidence="1" id="KW-1133">Transmembrane helix</keyword>
<feature type="transmembrane region" description="Helical" evidence="1">
    <location>
        <begin position="33"/>
        <end position="51"/>
    </location>
</feature>
<dbReference type="PANTHER" id="PTHR45138:SF9">
    <property type="entry name" value="DIGUANYLATE CYCLASE DGCM-RELATED"/>
    <property type="match status" value="1"/>
</dbReference>
<protein>
    <recommendedName>
        <fullName evidence="2">GGDEF domain-containing protein</fullName>
    </recommendedName>
</protein>
<feature type="transmembrane region" description="Helical" evidence="1">
    <location>
        <begin position="58"/>
        <end position="77"/>
    </location>
</feature>
<feature type="transmembrane region" description="Helical" evidence="1">
    <location>
        <begin position="9"/>
        <end position="27"/>
    </location>
</feature>
<gene>
    <name evidence="3" type="ORF">PATL70BA_2117</name>
</gene>
<dbReference type="SMART" id="SM00267">
    <property type="entry name" value="GGDEF"/>
    <property type="match status" value="1"/>
</dbReference>
<sequence>MMKITNKKVALHWYFAIYLIVATIALLDFKIGGMISLYMLYLLPIGFIGIYGNRLQAIMLSIVCGGVWILVDNSLGILSFENSFSWVEIISRLILLIFIAYIIGSYRIAYQALLQQAYRDEKTGAYNYSAFLEIGTKYLKVVSRSNEVASLAYFDMDNFKIINDSYGHSTGDKVLLQFSNIVMKHVRSSDLFARIGGDEFIVLFIGSDADQSRDNLEKIKFEFNALMANNNYPTTVSIGLIDITKDKSLEVMIMEADLMMYEAKSKGKNTINQGDGSSGSTV</sequence>
<keyword evidence="4" id="KW-1185">Reference proteome</keyword>
<organism evidence="3 4">
    <name type="scientific">Petrocella atlantisensis</name>
    <dbReference type="NCBI Taxonomy" id="2173034"/>
    <lineage>
        <taxon>Bacteria</taxon>
        <taxon>Bacillati</taxon>
        <taxon>Bacillota</taxon>
        <taxon>Clostridia</taxon>
        <taxon>Lachnospirales</taxon>
        <taxon>Vallitaleaceae</taxon>
        <taxon>Petrocella</taxon>
    </lineage>
</organism>
<dbReference type="AlphaFoldDB" id="A0A3P7RZQ4"/>